<dbReference type="Proteomes" id="UP001207654">
    <property type="component" value="Unassembled WGS sequence"/>
</dbReference>
<dbReference type="EMBL" id="JAPNKA010000001">
    <property type="protein sequence ID" value="MCY1080656.1"/>
    <property type="molecule type" value="Genomic_DNA"/>
</dbReference>
<sequence>MGKVIFGMMTSLDGYINDRQGGFDWGHVSEDVHRFAEAEQKREGLAIYGRRMYETMVYWDTADQDESLAPYFRDFSRAWQAIDKIVVSKSLEKVTSKRTRLVRELSADDLRRLKAETEKDISISGPTLAASFLKQGLIDEVSIYYVPVVVGGGTPMFQDVWQTLKLERLDHRAFDNGVLFVRYRVLC</sequence>
<keyword evidence="3" id="KW-1185">Reference proteome</keyword>
<protein>
    <submittedName>
        <fullName evidence="2">Dihydrofolate reductase family protein</fullName>
    </submittedName>
</protein>
<dbReference type="RefSeq" id="WP_267539302.1">
    <property type="nucleotide sequence ID" value="NZ_JAPNKA010000001.1"/>
</dbReference>
<comment type="caution">
    <text evidence="2">The sequence shown here is derived from an EMBL/GenBank/DDBJ whole genome shotgun (WGS) entry which is preliminary data.</text>
</comment>
<dbReference type="PANTHER" id="PTHR38011">
    <property type="entry name" value="DIHYDROFOLATE REDUCTASE FAMILY PROTEIN (AFU_ORTHOLOGUE AFUA_8G06820)"/>
    <property type="match status" value="1"/>
</dbReference>
<organism evidence="2 3">
    <name type="scientific">Archangium lansingense</name>
    <dbReference type="NCBI Taxonomy" id="2995310"/>
    <lineage>
        <taxon>Bacteria</taxon>
        <taxon>Pseudomonadati</taxon>
        <taxon>Myxococcota</taxon>
        <taxon>Myxococcia</taxon>
        <taxon>Myxococcales</taxon>
        <taxon>Cystobacterineae</taxon>
        <taxon>Archangiaceae</taxon>
        <taxon>Archangium</taxon>
    </lineage>
</organism>
<name>A0ABT4AG47_9BACT</name>
<dbReference type="PANTHER" id="PTHR38011:SF11">
    <property type="entry name" value="2,5-DIAMINO-6-RIBOSYLAMINO-4(3H)-PYRIMIDINONE 5'-PHOSPHATE REDUCTASE"/>
    <property type="match status" value="1"/>
</dbReference>
<dbReference type="Pfam" id="PF01872">
    <property type="entry name" value="RibD_C"/>
    <property type="match status" value="1"/>
</dbReference>
<proteinExistence type="predicted"/>
<gene>
    <name evidence="2" type="ORF">OV287_40060</name>
</gene>
<dbReference type="InterPro" id="IPR002734">
    <property type="entry name" value="RibDG_C"/>
</dbReference>
<dbReference type="InterPro" id="IPR024072">
    <property type="entry name" value="DHFR-like_dom_sf"/>
</dbReference>
<dbReference type="SUPFAM" id="SSF53597">
    <property type="entry name" value="Dihydrofolate reductase-like"/>
    <property type="match status" value="1"/>
</dbReference>
<feature type="domain" description="Bacterial bifunctional deaminase-reductase C-terminal" evidence="1">
    <location>
        <begin position="3"/>
        <end position="180"/>
    </location>
</feature>
<dbReference type="InterPro" id="IPR050765">
    <property type="entry name" value="Riboflavin_Biosynth_HTPR"/>
</dbReference>
<evidence type="ECO:0000313" key="3">
    <source>
        <dbReference type="Proteomes" id="UP001207654"/>
    </source>
</evidence>
<dbReference type="Gene3D" id="3.40.430.10">
    <property type="entry name" value="Dihydrofolate Reductase, subunit A"/>
    <property type="match status" value="1"/>
</dbReference>
<evidence type="ECO:0000259" key="1">
    <source>
        <dbReference type="Pfam" id="PF01872"/>
    </source>
</evidence>
<accession>A0ABT4AG47</accession>
<reference evidence="2 3" key="1">
    <citation type="submission" date="2022-11" db="EMBL/GenBank/DDBJ databases">
        <title>Minimal conservation of predation-associated metabolite biosynthetic gene clusters underscores biosynthetic potential of Myxococcota including descriptions for ten novel species: Archangium lansinium sp. nov., Myxococcus landrumus sp. nov., Nannocystis bai.</title>
        <authorList>
            <person name="Ahearne A."/>
            <person name="Stevens C."/>
            <person name="Phillips K."/>
        </authorList>
    </citation>
    <scope>NUCLEOTIDE SEQUENCE [LARGE SCALE GENOMIC DNA]</scope>
    <source>
        <strain evidence="2 3">MIWBW</strain>
    </source>
</reference>
<evidence type="ECO:0000313" key="2">
    <source>
        <dbReference type="EMBL" id="MCY1080656.1"/>
    </source>
</evidence>